<dbReference type="GO" id="GO:0016818">
    <property type="term" value="F:hydrolase activity, acting on acid anhydrides, in phosphorus-containing anhydrides"/>
    <property type="evidence" value="ECO:0007669"/>
    <property type="project" value="InterPro"/>
</dbReference>
<dbReference type="GO" id="GO:1904430">
    <property type="term" value="P:negative regulation of t-circle formation"/>
    <property type="evidence" value="ECO:0007669"/>
    <property type="project" value="TreeGrafter"/>
</dbReference>
<name>A0A0W8D8C6_PHYNI</name>
<dbReference type="InterPro" id="IPR045028">
    <property type="entry name" value="DinG/Rad3-like"/>
</dbReference>
<dbReference type="PANTHER" id="PTHR11472:SF34">
    <property type="entry name" value="REGULATOR OF TELOMERE ELONGATION HELICASE 1"/>
    <property type="match status" value="1"/>
</dbReference>
<feature type="domain" description="Helicase-like DEXD box c2 type" evidence="1">
    <location>
        <begin position="9"/>
        <end position="172"/>
    </location>
</feature>
<dbReference type="GO" id="GO:0003677">
    <property type="term" value="F:DNA binding"/>
    <property type="evidence" value="ECO:0007669"/>
    <property type="project" value="InterPro"/>
</dbReference>
<dbReference type="GO" id="GO:0005524">
    <property type="term" value="F:ATP binding"/>
    <property type="evidence" value="ECO:0007669"/>
    <property type="project" value="InterPro"/>
</dbReference>
<evidence type="ECO:0000313" key="2">
    <source>
        <dbReference type="EMBL" id="KUF92631.1"/>
    </source>
</evidence>
<evidence type="ECO:0000259" key="1">
    <source>
        <dbReference type="SMART" id="SM00488"/>
    </source>
</evidence>
<dbReference type="GO" id="GO:0005634">
    <property type="term" value="C:nucleus"/>
    <property type="evidence" value="ECO:0007669"/>
    <property type="project" value="TreeGrafter"/>
</dbReference>
<evidence type="ECO:0000313" key="3">
    <source>
        <dbReference type="Proteomes" id="UP000054636"/>
    </source>
</evidence>
<dbReference type="GO" id="GO:0003678">
    <property type="term" value="F:DNA helicase activity"/>
    <property type="evidence" value="ECO:0007669"/>
    <property type="project" value="InterPro"/>
</dbReference>
<protein>
    <recommendedName>
        <fullName evidence="1">Helicase-like DEXD box c2 type domain-containing protein</fullName>
    </recommendedName>
</protein>
<sequence>MVKLEICGIPVEFPFPPYDSQLIYMEKVLLSLTSKQNAILESPTGTGKELKNTSYRPNVAVLGSREHLCVNEKVSKLRGTRQNLACRSTCKDRRCMYKLGFDSYAKRSKKQAQPIMDIEELVTTMKEKMESIASEAASYALSSNDISGCISEVDTFIRGLSNNSIQLNAGSNLTMEVRKLCE</sequence>
<dbReference type="Pfam" id="PF06733">
    <property type="entry name" value="DEAD_2"/>
    <property type="match status" value="1"/>
</dbReference>
<dbReference type="GO" id="GO:0010569">
    <property type="term" value="P:regulation of double-strand break repair via homologous recombination"/>
    <property type="evidence" value="ECO:0007669"/>
    <property type="project" value="TreeGrafter"/>
</dbReference>
<dbReference type="InterPro" id="IPR006554">
    <property type="entry name" value="Helicase-like_DEXD_c2"/>
</dbReference>
<dbReference type="InterPro" id="IPR010614">
    <property type="entry name" value="RAD3-like_helicase_DEAD"/>
</dbReference>
<reference evidence="2 3" key="1">
    <citation type="submission" date="2015-11" db="EMBL/GenBank/DDBJ databases">
        <title>Genomes and virulence difference between two physiological races of Phytophthora nicotianae.</title>
        <authorList>
            <person name="Liu H."/>
            <person name="Ma X."/>
            <person name="Yu H."/>
            <person name="Fang D."/>
            <person name="Li Y."/>
            <person name="Wang X."/>
            <person name="Wang W."/>
            <person name="Dong Y."/>
            <person name="Xiao B."/>
        </authorList>
    </citation>
    <scope>NUCLEOTIDE SEQUENCE [LARGE SCALE GENOMIC DNA]</scope>
    <source>
        <strain evidence="3">race 1</strain>
    </source>
</reference>
<dbReference type="PANTHER" id="PTHR11472">
    <property type="entry name" value="DNA REPAIR DEAD HELICASE RAD3/XP-D SUBFAMILY MEMBER"/>
    <property type="match status" value="1"/>
</dbReference>
<dbReference type="InterPro" id="IPR027417">
    <property type="entry name" value="P-loop_NTPase"/>
</dbReference>
<dbReference type="GO" id="GO:0090657">
    <property type="term" value="P:telomeric loop disassembly"/>
    <property type="evidence" value="ECO:0007669"/>
    <property type="project" value="TreeGrafter"/>
</dbReference>
<comment type="caution">
    <text evidence="2">The sequence shown here is derived from an EMBL/GenBank/DDBJ whole genome shotgun (WGS) entry which is preliminary data.</text>
</comment>
<accession>A0A0W8D8C6</accession>
<dbReference type="SMART" id="SM00488">
    <property type="entry name" value="DEXDc2"/>
    <property type="match status" value="1"/>
</dbReference>
<dbReference type="GO" id="GO:0070182">
    <property type="term" value="F:DNA polymerase binding"/>
    <property type="evidence" value="ECO:0007669"/>
    <property type="project" value="TreeGrafter"/>
</dbReference>
<dbReference type="GO" id="GO:0045910">
    <property type="term" value="P:negative regulation of DNA recombination"/>
    <property type="evidence" value="ECO:0007669"/>
    <property type="project" value="TreeGrafter"/>
</dbReference>
<dbReference type="Proteomes" id="UP000054636">
    <property type="component" value="Unassembled WGS sequence"/>
</dbReference>
<proteinExistence type="predicted"/>
<dbReference type="AlphaFoldDB" id="A0A0W8D8C6"/>
<gene>
    <name evidence="2" type="ORF">AM588_10003718</name>
</gene>
<dbReference type="EMBL" id="LNFP01000454">
    <property type="protein sequence ID" value="KUF92631.1"/>
    <property type="molecule type" value="Genomic_DNA"/>
</dbReference>
<organism evidence="2 3">
    <name type="scientific">Phytophthora nicotianae</name>
    <name type="common">Potato buckeye rot agent</name>
    <name type="synonym">Phytophthora parasitica</name>
    <dbReference type="NCBI Taxonomy" id="4792"/>
    <lineage>
        <taxon>Eukaryota</taxon>
        <taxon>Sar</taxon>
        <taxon>Stramenopiles</taxon>
        <taxon>Oomycota</taxon>
        <taxon>Peronosporomycetes</taxon>
        <taxon>Peronosporales</taxon>
        <taxon>Peronosporaceae</taxon>
        <taxon>Phytophthora</taxon>
    </lineage>
</organism>
<dbReference type="Gene3D" id="3.40.50.300">
    <property type="entry name" value="P-loop containing nucleotide triphosphate hydrolases"/>
    <property type="match status" value="1"/>
</dbReference>